<dbReference type="InterPro" id="IPR003594">
    <property type="entry name" value="HATPase_dom"/>
</dbReference>
<dbReference type="Gene3D" id="3.30.565.10">
    <property type="entry name" value="Histidine kinase-like ATPase, C-terminal domain"/>
    <property type="match status" value="1"/>
</dbReference>
<evidence type="ECO:0000256" key="5">
    <source>
        <dbReference type="ARBA" id="ARBA00022777"/>
    </source>
</evidence>
<dbReference type="Pfam" id="PF08448">
    <property type="entry name" value="PAS_4"/>
    <property type="match status" value="1"/>
</dbReference>
<dbReference type="Pfam" id="PF00512">
    <property type="entry name" value="HisKA"/>
    <property type="match status" value="1"/>
</dbReference>
<proteinExistence type="predicted"/>
<dbReference type="Proteomes" id="UP000251692">
    <property type="component" value="Unassembled WGS sequence"/>
</dbReference>
<gene>
    <name evidence="7" type="ORF">DP923_12180</name>
</gene>
<dbReference type="InterPro" id="IPR036890">
    <property type="entry name" value="HATPase_C_sf"/>
</dbReference>
<evidence type="ECO:0000256" key="2">
    <source>
        <dbReference type="ARBA" id="ARBA00012438"/>
    </source>
</evidence>
<dbReference type="InterPro" id="IPR003661">
    <property type="entry name" value="HisK_dim/P_dom"/>
</dbReference>
<keyword evidence="5 7" id="KW-0418">Kinase</keyword>
<dbReference type="GO" id="GO:0000155">
    <property type="term" value="F:phosphorelay sensor kinase activity"/>
    <property type="evidence" value="ECO:0007669"/>
    <property type="project" value="InterPro"/>
</dbReference>
<dbReference type="PROSITE" id="PS50109">
    <property type="entry name" value="HIS_KIN"/>
    <property type="match status" value="1"/>
</dbReference>
<evidence type="ECO:0000313" key="7">
    <source>
        <dbReference type="EMBL" id="RAU82669.1"/>
    </source>
</evidence>
<keyword evidence="3" id="KW-0597">Phosphoprotein</keyword>
<evidence type="ECO:0000256" key="1">
    <source>
        <dbReference type="ARBA" id="ARBA00000085"/>
    </source>
</evidence>
<dbReference type="Gene3D" id="1.10.287.130">
    <property type="match status" value="1"/>
</dbReference>
<dbReference type="InterPro" id="IPR005467">
    <property type="entry name" value="His_kinase_dom"/>
</dbReference>
<dbReference type="SUPFAM" id="SSF47384">
    <property type="entry name" value="Homodimeric domain of signal transducing histidine kinase"/>
    <property type="match status" value="1"/>
</dbReference>
<evidence type="ECO:0000256" key="4">
    <source>
        <dbReference type="ARBA" id="ARBA00022679"/>
    </source>
</evidence>
<dbReference type="PRINTS" id="PR00344">
    <property type="entry name" value="BCTRLSENSOR"/>
</dbReference>
<dbReference type="NCBIfam" id="TIGR00229">
    <property type="entry name" value="sensory_box"/>
    <property type="match status" value="1"/>
</dbReference>
<reference evidence="7 8" key="1">
    <citation type="submission" date="2018-06" db="EMBL/GenBank/DDBJ databases">
        <authorList>
            <person name="Liu Z.-W."/>
        </authorList>
    </citation>
    <scope>NUCLEOTIDE SEQUENCE [LARGE SCALE GENOMIC DNA]</scope>
    <source>
        <strain evidence="7 8">2b14</strain>
    </source>
</reference>
<evidence type="ECO:0000259" key="6">
    <source>
        <dbReference type="PROSITE" id="PS50109"/>
    </source>
</evidence>
<dbReference type="InterPro" id="IPR036097">
    <property type="entry name" value="HisK_dim/P_sf"/>
</dbReference>
<evidence type="ECO:0000256" key="3">
    <source>
        <dbReference type="ARBA" id="ARBA00022553"/>
    </source>
</evidence>
<dbReference type="InterPro" id="IPR035965">
    <property type="entry name" value="PAS-like_dom_sf"/>
</dbReference>
<dbReference type="CDD" id="cd00075">
    <property type="entry name" value="HATPase"/>
    <property type="match status" value="1"/>
</dbReference>
<dbReference type="PANTHER" id="PTHR43304">
    <property type="entry name" value="PHYTOCHROME-LIKE PROTEIN CPH1"/>
    <property type="match status" value="1"/>
</dbReference>
<dbReference type="FunFam" id="3.30.565.10:FF:000006">
    <property type="entry name" value="Sensor histidine kinase WalK"/>
    <property type="match status" value="1"/>
</dbReference>
<dbReference type="EC" id="2.7.13.3" evidence="2"/>
<dbReference type="SMART" id="SM00387">
    <property type="entry name" value="HATPase_c"/>
    <property type="match status" value="1"/>
</dbReference>
<dbReference type="Pfam" id="PF13185">
    <property type="entry name" value="GAF_2"/>
    <property type="match status" value="1"/>
</dbReference>
<evidence type="ECO:0000313" key="8">
    <source>
        <dbReference type="Proteomes" id="UP000251692"/>
    </source>
</evidence>
<dbReference type="InterPro" id="IPR029016">
    <property type="entry name" value="GAF-like_dom_sf"/>
</dbReference>
<protein>
    <recommendedName>
        <fullName evidence="2">histidine kinase</fullName>
        <ecNumber evidence="2">2.7.13.3</ecNumber>
    </recommendedName>
</protein>
<dbReference type="Gene3D" id="3.30.450.40">
    <property type="match status" value="1"/>
</dbReference>
<dbReference type="EMBL" id="QMDV01000003">
    <property type="protein sequence ID" value="RAU82669.1"/>
    <property type="molecule type" value="Genomic_DNA"/>
</dbReference>
<dbReference type="InterPro" id="IPR013656">
    <property type="entry name" value="PAS_4"/>
</dbReference>
<dbReference type="SMART" id="SM00388">
    <property type="entry name" value="HisKA"/>
    <property type="match status" value="1"/>
</dbReference>
<dbReference type="SUPFAM" id="SSF55785">
    <property type="entry name" value="PYP-like sensor domain (PAS domain)"/>
    <property type="match status" value="2"/>
</dbReference>
<dbReference type="Pfam" id="PF02518">
    <property type="entry name" value="HATPase_c"/>
    <property type="match status" value="1"/>
</dbReference>
<organism evidence="7 8">
    <name type="scientific">Pontibacter arcticus</name>
    <dbReference type="NCBI Taxonomy" id="2080288"/>
    <lineage>
        <taxon>Bacteria</taxon>
        <taxon>Pseudomonadati</taxon>
        <taxon>Bacteroidota</taxon>
        <taxon>Cytophagia</taxon>
        <taxon>Cytophagales</taxon>
        <taxon>Hymenobacteraceae</taxon>
        <taxon>Pontibacter</taxon>
    </lineage>
</organism>
<sequence length="686" mass="77089">MGARMRAYDWDAHPLGSPDNWPQSLKINIRLLLNSGFPMFFWWSEDLYMFHNDAYLPALGKKHPKALGAKANEMWAEVWNELGLLVEKVIKNGQTVYEEALRLVLQRKGFLEETYWTFSYSPAYNDAGKIEGVFCACFEVTKSVVTQRRLKTMKDISDTMAQVKTQEQACETACIVLRDNQADIPFGLIYLLNSDGTEARLMGQTGTKLPPANALKIDIGSSVAEDMWQLNKVFIERQPILLESMHTRYTSVSEHDENNETVEQAVILPILRPGQNQVIGFFIAGLNANQEYNTDYLNFYSLLVGQVATAITNAQDKQEIARQQMFLTELFLQAPVAIGIMRGPLHIIELANPNICRLWGRQSEDVLRKPVMDALPELRDQGIKELLDGVLASGKPYINNELPVTLEHEGVLQQMYFNIVYHPLRDAEGVISGVIAIAINVTEQVTTRHKIEKMNTELLATNADLDNFVYSASHDLKAPISNIEGLMRELVEYLPASTLEQEVVQKLLELIHSSVDRFKRAVTDLTEVAKIQREAGEDVAAINLADVVNEVILDFETIANTSNAVIHLDMEPGVAIQFSAKNSRSIVYNLISNALKYKSPDRQPEITVKTETRPGFVVLTVADNGLGIDMADKNKIFSMFKRLHDHVEGSGIGLYIVKRIVENAGGKIEVESELGHGTTFRIYFKR</sequence>
<dbReference type="Gene3D" id="3.30.450.20">
    <property type="entry name" value="PAS domain"/>
    <property type="match status" value="2"/>
</dbReference>
<dbReference type="SUPFAM" id="SSF55781">
    <property type="entry name" value="GAF domain-like"/>
    <property type="match status" value="1"/>
</dbReference>
<accession>A0A364REF4</accession>
<comment type="caution">
    <text evidence="7">The sequence shown here is derived from an EMBL/GenBank/DDBJ whole genome shotgun (WGS) entry which is preliminary data.</text>
</comment>
<dbReference type="InterPro" id="IPR000014">
    <property type="entry name" value="PAS"/>
</dbReference>
<dbReference type="InterPro" id="IPR004358">
    <property type="entry name" value="Sig_transdc_His_kin-like_C"/>
</dbReference>
<dbReference type="InterPro" id="IPR052162">
    <property type="entry name" value="Sensor_kinase/Photoreceptor"/>
</dbReference>
<feature type="domain" description="Histidine kinase" evidence="6">
    <location>
        <begin position="471"/>
        <end position="686"/>
    </location>
</feature>
<comment type="catalytic activity">
    <reaction evidence="1">
        <text>ATP + protein L-histidine = ADP + protein N-phospho-L-histidine.</text>
        <dbReference type="EC" id="2.7.13.3"/>
    </reaction>
</comment>
<dbReference type="SUPFAM" id="SSF55874">
    <property type="entry name" value="ATPase domain of HSP90 chaperone/DNA topoisomerase II/histidine kinase"/>
    <property type="match status" value="1"/>
</dbReference>
<dbReference type="PANTHER" id="PTHR43304:SF1">
    <property type="entry name" value="PAC DOMAIN-CONTAINING PROTEIN"/>
    <property type="match status" value="1"/>
</dbReference>
<reference evidence="7 8" key="2">
    <citation type="submission" date="2018-07" db="EMBL/GenBank/DDBJ databases">
        <title>Pontibacter sp. 2b14 genomic sequence and assembly.</title>
        <authorList>
            <person name="Du Z.-J."/>
        </authorList>
    </citation>
    <scope>NUCLEOTIDE SEQUENCE [LARGE SCALE GENOMIC DNA]</scope>
    <source>
        <strain evidence="7 8">2b14</strain>
    </source>
</reference>
<dbReference type="CDD" id="cd00082">
    <property type="entry name" value="HisKA"/>
    <property type="match status" value="1"/>
</dbReference>
<name>A0A364REF4_9BACT</name>
<dbReference type="AlphaFoldDB" id="A0A364REF4"/>
<dbReference type="OrthoDB" id="9766459at2"/>
<keyword evidence="8" id="KW-1185">Reference proteome</keyword>
<keyword evidence="4" id="KW-0808">Transferase</keyword>
<dbReference type="InterPro" id="IPR003018">
    <property type="entry name" value="GAF"/>
</dbReference>